<proteinExistence type="predicted"/>
<feature type="compositionally biased region" description="Pro residues" evidence="1">
    <location>
        <begin position="272"/>
        <end position="282"/>
    </location>
</feature>
<dbReference type="AlphaFoldDB" id="A0A6A6SDY4"/>
<dbReference type="OrthoDB" id="3886346at2759"/>
<sequence length="332" mass="36489">MSDIEKSFTFLHENIAQWLANIAEVEAKVVKMQAELAKVPARSLPMKRKTGSTESLRDLNAIMEEPSSSPAPPSSPLITRKRKPSIPSGNASGPSKYRSRMMIMVTYDGDVQKSFEQLVRAVGTGRNLLRKGKMAAKLEAMAALAGSDDDDDGDNDDVIMSKIGYRHRTGLSSMRTRATMTQTSVSDSSSTPVELFDSTDKELESAQSLCEKAAHQSLREGDCRKELEAVRKHFGGVQETAKQEVARYVARKEKEEKERAAAPPEPTIGTPTPTPAPAPIIPEPKQIQPVHVPIPSSTLHSSTQVIDIEVDDEEEEEDTHFVMPPIRLTSRV</sequence>
<reference evidence="2" key="1">
    <citation type="journal article" date="2020" name="Stud. Mycol.">
        <title>101 Dothideomycetes genomes: a test case for predicting lifestyles and emergence of pathogens.</title>
        <authorList>
            <person name="Haridas S."/>
            <person name="Albert R."/>
            <person name="Binder M."/>
            <person name="Bloem J."/>
            <person name="Labutti K."/>
            <person name="Salamov A."/>
            <person name="Andreopoulos B."/>
            <person name="Baker S."/>
            <person name="Barry K."/>
            <person name="Bills G."/>
            <person name="Bluhm B."/>
            <person name="Cannon C."/>
            <person name="Castanera R."/>
            <person name="Culley D."/>
            <person name="Daum C."/>
            <person name="Ezra D."/>
            <person name="Gonzalez J."/>
            <person name="Henrissat B."/>
            <person name="Kuo A."/>
            <person name="Liang C."/>
            <person name="Lipzen A."/>
            <person name="Lutzoni F."/>
            <person name="Magnuson J."/>
            <person name="Mondo S."/>
            <person name="Nolan M."/>
            <person name="Ohm R."/>
            <person name="Pangilinan J."/>
            <person name="Park H.-J."/>
            <person name="Ramirez L."/>
            <person name="Alfaro M."/>
            <person name="Sun H."/>
            <person name="Tritt A."/>
            <person name="Yoshinaga Y."/>
            <person name="Zwiers L.-H."/>
            <person name="Turgeon B."/>
            <person name="Goodwin S."/>
            <person name="Spatafora J."/>
            <person name="Crous P."/>
            <person name="Grigoriev I."/>
        </authorList>
    </citation>
    <scope>NUCLEOTIDE SEQUENCE</scope>
    <source>
        <strain evidence="2">CBS 473.64</strain>
    </source>
</reference>
<accession>A0A6A6SDY4</accession>
<name>A0A6A6SDY4_9PLEO</name>
<dbReference type="Proteomes" id="UP000799753">
    <property type="component" value="Unassembled WGS sequence"/>
</dbReference>
<feature type="region of interest" description="Disordered" evidence="1">
    <location>
        <begin position="312"/>
        <end position="332"/>
    </location>
</feature>
<gene>
    <name evidence="2" type="ORF">P280DRAFT_513258</name>
</gene>
<evidence type="ECO:0000313" key="2">
    <source>
        <dbReference type="EMBL" id="KAF2645347.1"/>
    </source>
</evidence>
<feature type="region of interest" description="Disordered" evidence="1">
    <location>
        <begin position="251"/>
        <end position="283"/>
    </location>
</feature>
<evidence type="ECO:0000313" key="3">
    <source>
        <dbReference type="Proteomes" id="UP000799753"/>
    </source>
</evidence>
<feature type="region of interest" description="Disordered" evidence="1">
    <location>
        <begin position="63"/>
        <end position="97"/>
    </location>
</feature>
<feature type="compositionally biased region" description="Basic and acidic residues" evidence="1">
    <location>
        <begin position="251"/>
        <end position="260"/>
    </location>
</feature>
<dbReference type="EMBL" id="MU006777">
    <property type="protein sequence ID" value="KAF2645347.1"/>
    <property type="molecule type" value="Genomic_DNA"/>
</dbReference>
<keyword evidence="3" id="KW-1185">Reference proteome</keyword>
<protein>
    <submittedName>
        <fullName evidence="2">Uncharacterized protein</fullName>
    </submittedName>
</protein>
<evidence type="ECO:0000256" key="1">
    <source>
        <dbReference type="SAM" id="MobiDB-lite"/>
    </source>
</evidence>
<organism evidence="2 3">
    <name type="scientific">Massarina eburnea CBS 473.64</name>
    <dbReference type="NCBI Taxonomy" id="1395130"/>
    <lineage>
        <taxon>Eukaryota</taxon>
        <taxon>Fungi</taxon>
        <taxon>Dikarya</taxon>
        <taxon>Ascomycota</taxon>
        <taxon>Pezizomycotina</taxon>
        <taxon>Dothideomycetes</taxon>
        <taxon>Pleosporomycetidae</taxon>
        <taxon>Pleosporales</taxon>
        <taxon>Massarineae</taxon>
        <taxon>Massarinaceae</taxon>
        <taxon>Massarina</taxon>
    </lineage>
</organism>